<accession>A0A822Y0B3</accession>
<dbReference type="Proteomes" id="UP000607653">
    <property type="component" value="Unassembled WGS sequence"/>
</dbReference>
<sequence length="60" mass="7383">MGYFYYAMERAREKIKENFSGKEREYKPILDIFYRCWTNMMQHPLHLAGFFLNPTLHYKG</sequence>
<organism evidence="1 2">
    <name type="scientific">Nelumbo nucifera</name>
    <name type="common">Sacred lotus</name>
    <dbReference type="NCBI Taxonomy" id="4432"/>
    <lineage>
        <taxon>Eukaryota</taxon>
        <taxon>Viridiplantae</taxon>
        <taxon>Streptophyta</taxon>
        <taxon>Embryophyta</taxon>
        <taxon>Tracheophyta</taxon>
        <taxon>Spermatophyta</taxon>
        <taxon>Magnoliopsida</taxon>
        <taxon>Proteales</taxon>
        <taxon>Nelumbonaceae</taxon>
        <taxon>Nelumbo</taxon>
    </lineage>
</organism>
<protein>
    <submittedName>
        <fullName evidence="1">Uncharacterized protein</fullName>
    </submittedName>
</protein>
<gene>
    <name evidence="1" type="ORF">HUJ06_026183</name>
</gene>
<evidence type="ECO:0000313" key="1">
    <source>
        <dbReference type="EMBL" id="DAD24719.1"/>
    </source>
</evidence>
<name>A0A822Y0B3_NELNU</name>
<comment type="caution">
    <text evidence="1">The sequence shown here is derived from an EMBL/GenBank/DDBJ whole genome shotgun (WGS) entry which is preliminary data.</text>
</comment>
<dbReference type="AlphaFoldDB" id="A0A822Y0B3"/>
<proteinExistence type="predicted"/>
<dbReference type="EMBL" id="DUZY01000001">
    <property type="protein sequence ID" value="DAD24719.1"/>
    <property type="molecule type" value="Genomic_DNA"/>
</dbReference>
<evidence type="ECO:0000313" key="2">
    <source>
        <dbReference type="Proteomes" id="UP000607653"/>
    </source>
</evidence>
<reference evidence="1 2" key="1">
    <citation type="journal article" date="2020" name="Mol. Biol. Evol.">
        <title>Distinct Expression and Methylation Patterns for Genes with Different Fates following a Single Whole-Genome Duplication in Flowering Plants.</title>
        <authorList>
            <person name="Shi T."/>
            <person name="Rahmani R.S."/>
            <person name="Gugger P.F."/>
            <person name="Wang M."/>
            <person name="Li H."/>
            <person name="Zhang Y."/>
            <person name="Li Z."/>
            <person name="Wang Q."/>
            <person name="Van de Peer Y."/>
            <person name="Marchal K."/>
            <person name="Chen J."/>
        </authorList>
    </citation>
    <scope>NUCLEOTIDE SEQUENCE [LARGE SCALE GENOMIC DNA]</scope>
    <source>
        <tissue evidence="1">Leaf</tissue>
    </source>
</reference>
<keyword evidence="2" id="KW-1185">Reference proteome</keyword>